<name>A0AAW1T7X6_9CHLO</name>
<evidence type="ECO:0000313" key="2">
    <source>
        <dbReference type="EMBL" id="KAK9864928.1"/>
    </source>
</evidence>
<feature type="compositionally biased region" description="Basic and acidic residues" evidence="1">
    <location>
        <begin position="247"/>
        <end position="257"/>
    </location>
</feature>
<sequence>MATNVWGVAPTQGKSDWADSVDQDELANGGELPELPTLAAPLGGDSAFPSLGDAAKPALKKKGRSRGTTLALSEFQAGSSAPARPAFRSASAAATREKATDIKLQLPKGPRERDENEEKDSLGGGFKDYSGAKARGGPRRRDDEEDDGPRRMEDMGPSKADESDDWGKDRKPGGAFGGGGGGGFGDRDRPARTSGFGGDSDAADTAESWGSKRPSASSTAPPRRAGGAFGGFDRDGPSAGGGGVFEPSDRPPRRAGDDMTGPSRADEESRWGSKFTPGEPRRAPSSGADDAPTWGSRRALSPGDAPREAGAPTSRPRLNIKPRTAPVPGAPTSQDGSSSQQGGSQQGGSSIKSRDDSEPDAPAPAAPSGPRSNPFGAAKPRDEPVPVVKSEAEGPAASAVPAPAAAPAPRSNPFGAARPREEVLRQQGRSVPEQAAPRTESPEEVELREKIEGLKLRVQEGEAETVIEESYQFPARKELQEFNVGTQA</sequence>
<dbReference type="EMBL" id="JALJOV010000302">
    <property type="protein sequence ID" value="KAK9864928.1"/>
    <property type="molecule type" value="Genomic_DNA"/>
</dbReference>
<organism evidence="2 3">
    <name type="scientific">Apatococcus fuscideae</name>
    <dbReference type="NCBI Taxonomy" id="2026836"/>
    <lineage>
        <taxon>Eukaryota</taxon>
        <taxon>Viridiplantae</taxon>
        <taxon>Chlorophyta</taxon>
        <taxon>core chlorophytes</taxon>
        <taxon>Trebouxiophyceae</taxon>
        <taxon>Chlorellales</taxon>
        <taxon>Chlorellaceae</taxon>
        <taxon>Apatococcus</taxon>
    </lineage>
</organism>
<dbReference type="GO" id="GO:0003743">
    <property type="term" value="F:translation initiation factor activity"/>
    <property type="evidence" value="ECO:0007669"/>
    <property type="project" value="InterPro"/>
</dbReference>
<feature type="compositionally biased region" description="Low complexity" evidence="1">
    <location>
        <begin position="77"/>
        <end position="94"/>
    </location>
</feature>
<evidence type="ECO:0008006" key="4">
    <source>
        <dbReference type="Google" id="ProtNLM"/>
    </source>
</evidence>
<feature type="compositionally biased region" description="Low complexity" evidence="1">
    <location>
        <begin position="30"/>
        <end position="44"/>
    </location>
</feature>
<feature type="compositionally biased region" description="Basic and acidic residues" evidence="1">
    <location>
        <begin position="148"/>
        <end position="172"/>
    </location>
</feature>
<gene>
    <name evidence="2" type="ORF">WJX84_011485</name>
</gene>
<keyword evidence="3" id="KW-1185">Reference proteome</keyword>
<dbReference type="InterPro" id="IPR010433">
    <property type="entry name" value="EIF-4B_pln"/>
</dbReference>
<evidence type="ECO:0000256" key="1">
    <source>
        <dbReference type="SAM" id="MobiDB-lite"/>
    </source>
</evidence>
<dbReference type="PANTHER" id="PTHR32091">
    <property type="entry name" value="EUKARYOTIC TRANSLATION INITIATION FACTOR 4B"/>
    <property type="match status" value="1"/>
</dbReference>
<accession>A0AAW1T7X6</accession>
<dbReference type="GO" id="GO:0003729">
    <property type="term" value="F:mRNA binding"/>
    <property type="evidence" value="ECO:0007669"/>
    <property type="project" value="TreeGrafter"/>
</dbReference>
<feature type="compositionally biased region" description="Low complexity" evidence="1">
    <location>
        <begin position="395"/>
        <end position="409"/>
    </location>
</feature>
<dbReference type="Proteomes" id="UP001485043">
    <property type="component" value="Unassembled WGS sequence"/>
</dbReference>
<dbReference type="AlphaFoldDB" id="A0AAW1T7X6"/>
<protein>
    <recommendedName>
        <fullName evidence="4">Eukaryotic translation initiation factor 4B</fullName>
    </recommendedName>
</protein>
<feature type="region of interest" description="Disordered" evidence="1">
    <location>
        <begin position="1"/>
        <end position="447"/>
    </location>
</feature>
<evidence type="ECO:0000313" key="3">
    <source>
        <dbReference type="Proteomes" id="UP001485043"/>
    </source>
</evidence>
<reference evidence="2 3" key="1">
    <citation type="journal article" date="2024" name="Nat. Commun.">
        <title>Phylogenomics reveals the evolutionary origins of lichenization in chlorophyte algae.</title>
        <authorList>
            <person name="Puginier C."/>
            <person name="Libourel C."/>
            <person name="Otte J."/>
            <person name="Skaloud P."/>
            <person name="Haon M."/>
            <person name="Grisel S."/>
            <person name="Petersen M."/>
            <person name="Berrin J.G."/>
            <person name="Delaux P.M."/>
            <person name="Dal Grande F."/>
            <person name="Keller J."/>
        </authorList>
    </citation>
    <scope>NUCLEOTIDE SEQUENCE [LARGE SCALE GENOMIC DNA]</scope>
    <source>
        <strain evidence="2 3">SAG 2523</strain>
    </source>
</reference>
<dbReference type="PANTHER" id="PTHR32091:SF20">
    <property type="entry name" value="EUKARYOTIC TRANSLATION INITIATION FACTOR 4B1"/>
    <property type="match status" value="1"/>
</dbReference>
<feature type="compositionally biased region" description="Gly residues" evidence="1">
    <location>
        <begin position="174"/>
        <end position="184"/>
    </location>
</feature>
<feature type="compositionally biased region" description="Basic and acidic residues" evidence="1">
    <location>
        <begin position="109"/>
        <end position="121"/>
    </location>
</feature>
<feature type="compositionally biased region" description="Low complexity" evidence="1">
    <location>
        <begin position="333"/>
        <end position="350"/>
    </location>
</feature>
<comment type="caution">
    <text evidence="2">The sequence shown here is derived from an EMBL/GenBank/DDBJ whole genome shotgun (WGS) entry which is preliminary data.</text>
</comment>
<dbReference type="Pfam" id="PF06273">
    <property type="entry name" value="eIF-4B"/>
    <property type="match status" value="1"/>
</dbReference>
<proteinExistence type="predicted"/>